<dbReference type="RefSeq" id="WP_254740399.1">
    <property type="nucleotide sequence ID" value="NZ_JANCLU010000006.1"/>
</dbReference>
<sequence>MPSRLRRLGLSGLLLGAAALLAPGASAADLKGGKLRVAIIGDMTNFDPMQFSTVNFPLIKNLYDSLIEYTPDGKAVPSLASDWKIAPDATSVTVTLRKDVKFQSGAPLTADAVAATLKKGADPQKGKNVYATMSFVKDWTVVDPQTIRLNFNGPAPERQVTDLLQFLSVIDPAGIDTVEAKPAGAGPFTLGERVVGQRIVLKKNPAYWRDKEPVVDEVTLTVFTEDAAASAALESGAVDMVYGSTARSAVRLRDAGYQLIQGPGPLVQVFRINSTRGPFKNAKFRQAFNYLMDRQAILRAGYAGLGEVVALPWAPASPAFDKSYNQAYAFNIDKAKALLAESGLPAAEMSNWKLLVNGSDEPSVLISQIVQGSLAKAGINTQLDVQQGAEFIDALLKGRFDAVFGGVGNVQKFPTRVATNSIYRTSNNPILGTPHPHPEYVAAIDKVGTTTGSGDQLKAAYDALNKSMVEAAFAIPTNTYDTGLTLAAKNVSGFTLDIDNMLVLRTVGFKP</sequence>
<dbReference type="SUPFAM" id="SSF53850">
    <property type="entry name" value="Periplasmic binding protein-like II"/>
    <property type="match status" value="1"/>
</dbReference>
<dbReference type="PIRSF" id="PIRSF002741">
    <property type="entry name" value="MppA"/>
    <property type="match status" value="1"/>
</dbReference>
<feature type="chain" id="PRO_5047410974" evidence="4">
    <location>
        <begin position="28"/>
        <end position="511"/>
    </location>
</feature>
<gene>
    <name evidence="6" type="ORF">NK718_07975</name>
</gene>
<keyword evidence="3 4" id="KW-0732">Signal</keyword>
<evidence type="ECO:0000313" key="7">
    <source>
        <dbReference type="Proteomes" id="UP001205890"/>
    </source>
</evidence>
<evidence type="ECO:0000256" key="1">
    <source>
        <dbReference type="ARBA" id="ARBA00004418"/>
    </source>
</evidence>
<dbReference type="PROSITE" id="PS01040">
    <property type="entry name" value="SBP_BACTERIAL_5"/>
    <property type="match status" value="1"/>
</dbReference>
<evidence type="ECO:0000259" key="5">
    <source>
        <dbReference type="Pfam" id="PF00496"/>
    </source>
</evidence>
<name>A0ABT1LBW1_9HYPH</name>
<dbReference type="CDD" id="cd00995">
    <property type="entry name" value="PBP2_NikA_DppA_OppA_like"/>
    <property type="match status" value="1"/>
</dbReference>
<dbReference type="Gene3D" id="3.40.190.10">
    <property type="entry name" value="Periplasmic binding protein-like II"/>
    <property type="match status" value="1"/>
</dbReference>
<comment type="caution">
    <text evidence="6">The sequence shown here is derived from an EMBL/GenBank/DDBJ whole genome shotgun (WGS) entry which is preliminary data.</text>
</comment>
<feature type="signal peptide" evidence="4">
    <location>
        <begin position="1"/>
        <end position="27"/>
    </location>
</feature>
<dbReference type="InterPro" id="IPR039424">
    <property type="entry name" value="SBP_5"/>
</dbReference>
<evidence type="ECO:0000256" key="3">
    <source>
        <dbReference type="ARBA" id="ARBA00022729"/>
    </source>
</evidence>
<dbReference type="Pfam" id="PF00496">
    <property type="entry name" value="SBP_bac_5"/>
    <property type="match status" value="1"/>
</dbReference>
<comment type="subcellular location">
    <subcellularLocation>
        <location evidence="1">Periplasm</location>
    </subcellularLocation>
</comment>
<feature type="domain" description="Solute-binding protein family 5" evidence="5">
    <location>
        <begin position="75"/>
        <end position="410"/>
    </location>
</feature>
<keyword evidence="7" id="KW-1185">Reference proteome</keyword>
<dbReference type="InterPro" id="IPR030678">
    <property type="entry name" value="Peptide/Ni-bd"/>
</dbReference>
<evidence type="ECO:0000313" key="6">
    <source>
        <dbReference type="EMBL" id="MCP8938451.1"/>
    </source>
</evidence>
<dbReference type="Proteomes" id="UP001205890">
    <property type="component" value="Unassembled WGS sequence"/>
</dbReference>
<dbReference type="Gene3D" id="3.10.105.10">
    <property type="entry name" value="Dipeptide-binding Protein, Domain 3"/>
    <property type="match status" value="1"/>
</dbReference>
<reference evidence="6 7" key="1">
    <citation type="submission" date="2022-07" db="EMBL/GenBank/DDBJ databases">
        <authorList>
            <person name="Li W.-J."/>
            <person name="Deng Q.-Q."/>
        </authorList>
    </citation>
    <scope>NUCLEOTIDE SEQUENCE [LARGE SCALE GENOMIC DNA]</scope>
    <source>
        <strain evidence="6 7">SYSU M60028</strain>
    </source>
</reference>
<evidence type="ECO:0000256" key="2">
    <source>
        <dbReference type="ARBA" id="ARBA00005695"/>
    </source>
</evidence>
<protein>
    <submittedName>
        <fullName evidence="6">ABC transporter substrate-binding protein</fullName>
    </submittedName>
</protein>
<dbReference type="InterPro" id="IPR023765">
    <property type="entry name" value="SBP_5_CS"/>
</dbReference>
<evidence type="ECO:0000256" key="4">
    <source>
        <dbReference type="SAM" id="SignalP"/>
    </source>
</evidence>
<dbReference type="EMBL" id="JANCLU010000006">
    <property type="protein sequence ID" value="MCP8938451.1"/>
    <property type="molecule type" value="Genomic_DNA"/>
</dbReference>
<dbReference type="PANTHER" id="PTHR30290">
    <property type="entry name" value="PERIPLASMIC BINDING COMPONENT OF ABC TRANSPORTER"/>
    <property type="match status" value="1"/>
</dbReference>
<proteinExistence type="inferred from homology"/>
<comment type="similarity">
    <text evidence="2">Belongs to the bacterial solute-binding protein 5 family.</text>
</comment>
<organism evidence="6 7">
    <name type="scientific">Alsobacter ponti</name>
    <dbReference type="NCBI Taxonomy" id="2962936"/>
    <lineage>
        <taxon>Bacteria</taxon>
        <taxon>Pseudomonadati</taxon>
        <taxon>Pseudomonadota</taxon>
        <taxon>Alphaproteobacteria</taxon>
        <taxon>Hyphomicrobiales</taxon>
        <taxon>Alsobacteraceae</taxon>
        <taxon>Alsobacter</taxon>
    </lineage>
</organism>
<accession>A0ABT1LBW1</accession>
<dbReference type="InterPro" id="IPR000914">
    <property type="entry name" value="SBP_5_dom"/>
</dbReference>